<dbReference type="GO" id="GO:0031969">
    <property type="term" value="C:chloroplast membrane"/>
    <property type="evidence" value="ECO:0007669"/>
    <property type="project" value="UniProtKB-SubCell"/>
</dbReference>
<evidence type="ECO:0000256" key="8">
    <source>
        <dbReference type="ARBA" id="ARBA00024302"/>
    </source>
</evidence>
<dbReference type="InterPro" id="IPR011701">
    <property type="entry name" value="MFS"/>
</dbReference>
<proteinExistence type="inferred from homology"/>
<keyword evidence="7 10" id="KW-0472">Membrane</keyword>
<feature type="transmembrane region" description="Helical" evidence="10">
    <location>
        <begin position="362"/>
        <end position="381"/>
    </location>
</feature>
<feature type="transmembrane region" description="Helical" evidence="10">
    <location>
        <begin position="458"/>
        <end position="481"/>
    </location>
</feature>
<dbReference type="FunFam" id="1.20.1250.20:FF:000272">
    <property type="entry name" value="Probable anion transporter 6, chloroplastic"/>
    <property type="match status" value="1"/>
</dbReference>
<feature type="transmembrane region" description="Helical" evidence="10">
    <location>
        <begin position="493"/>
        <end position="517"/>
    </location>
</feature>
<dbReference type="FunFam" id="1.20.1250.20:FF:000213">
    <property type="entry name" value="Probable anion transporter 6, chloroplastic"/>
    <property type="match status" value="1"/>
</dbReference>
<comment type="similarity">
    <text evidence="9">Belongs to the major facilitator superfamily. Sodium/anion cotransporter (TC 2.A.1.14) family.</text>
</comment>
<dbReference type="Proteomes" id="UP000036987">
    <property type="component" value="Unassembled WGS sequence"/>
</dbReference>
<feature type="transmembrane region" description="Helical" evidence="10">
    <location>
        <begin position="250"/>
        <end position="269"/>
    </location>
</feature>
<keyword evidence="6 10" id="KW-1133">Transmembrane helix</keyword>
<dbReference type="GO" id="GO:0005315">
    <property type="term" value="F:phosphate transmembrane transporter activity"/>
    <property type="evidence" value="ECO:0007669"/>
    <property type="project" value="UniProtKB-ARBA"/>
</dbReference>
<name>A0A0K9P849_ZOSMR</name>
<evidence type="ECO:0000256" key="9">
    <source>
        <dbReference type="ARBA" id="ARBA00024362"/>
    </source>
</evidence>
<keyword evidence="2" id="KW-0150">Chloroplast</keyword>
<keyword evidence="4 10" id="KW-0812">Transmembrane</keyword>
<evidence type="ECO:0000256" key="6">
    <source>
        <dbReference type="ARBA" id="ARBA00022989"/>
    </source>
</evidence>
<dbReference type="PROSITE" id="PS50850">
    <property type="entry name" value="MFS"/>
    <property type="match status" value="1"/>
</dbReference>
<evidence type="ECO:0000259" key="11">
    <source>
        <dbReference type="PROSITE" id="PS50850"/>
    </source>
</evidence>
<dbReference type="InterPro" id="IPR044777">
    <property type="entry name" value="SLC17A9-like"/>
</dbReference>
<dbReference type="EMBL" id="LFYR01001059">
    <property type="protein sequence ID" value="KMZ65181.1"/>
    <property type="molecule type" value="Genomic_DNA"/>
</dbReference>
<organism evidence="12 13">
    <name type="scientific">Zostera marina</name>
    <name type="common">Eelgrass</name>
    <dbReference type="NCBI Taxonomy" id="29655"/>
    <lineage>
        <taxon>Eukaryota</taxon>
        <taxon>Viridiplantae</taxon>
        <taxon>Streptophyta</taxon>
        <taxon>Embryophyta</taxon>
        <taxon>Tracheophyta</taxon>
        <taxon>Spermatophyta</taxon>
        <taxon>Magnoliopsida</taxon>
        <taxon>Liliopsida</taxon>
        <taxon>Zosteraceae</taxon>
        <taxon>Zostera</taxon>
    </lineage>
</organism>
<keyword evidence="5" id="KW-0809">Transit peptide</keyword>
<feature type="transmembrane region" description="Helical" evidence="10">
    <location>
        <begin position="523"/>
        <end position="545"/>
    </location>
</feature>
<gene>
    <name evidence="12" type="ORF">ZOSMA_331G00080</name>
</gene>
<evidence type="ECO:0000256" key="3">
    <source>
        <dbReference type="ARBA" id="ARBA00022640"/>
    </source>
</evidence>
<dbReference type="Pfam" id="PF07690">
    <property type="entry name" value="MFS_1"/>
    <property type="match status" value="1"/>
</dbReference>
<reference evidence="13" key="1">
    <citation type="journal article" date="2016" name="Nature">
        <title>The genome of the seagrass Zostera marina reveals angiosperm adaptation to the sea.</title>
        <authorList>
            <person name="Olsen J.L."/>
            <person name="Rouze P."/>
            <person name="Verhelst B."/>
            <person name="Lin Y.-C."/>
            <person name="Bayer T."/>
            <person name="Collen J."/>
            <person name="Dattolo E."/>
            <person name="De Paoli E."/>
            <person name="Dittami S."/>
            <person name="Maumus F."/>
            <person name="Michel G."/>
            <person name="Kersting A."/>
            <person name="Lauritano C."/>
            <person name="Lohaus R."/>
            <person name="Toepel M."/>
            <person name="Tonon T."/>
            <person name="Vanneste K."/>
            <person name="Amirebrahimi M."/>
            <person name="Brakel J."/>
            <person name="Bostroem C."/>
            <person name="Chovatia M."/>
            <person name="Grimwood J."/>
            <person name="Jenkins J.W."/>
            <person name="Jueterbock A."/>
            <person name="Mraz A."/>
            <person name="Stam W.T."/>
            <person name="Tice H."/>
            <person name="Bornberg-Bauer E."/>
            <person name="Green P.J."/>
            <person name="Pearson G.A."/>
            <person name="Procaccini G."/>
            <person name="Duarte C.M."/>
            <person name="Schmutz J."/>
            <person name="Reusch T.B.H."/>
            <person name="Van de Peer Y."/>
        </authorList>
    </citation>
    <scope>NUCLEOTIDE SEQUENCE [LARGE SCALE GENOMIC DNA]</scope>
    <source>
        <strain evidence="13">cv. Finnish</strain>
    </source>
</reference>
<dbReference type="PANTHER" id="PTHR11662">
    <property type="entry name" value="SOLUTE CARRIER FAMILY 17"/>
    <property type="match status" value="1"/>
</dbReference>
<dbReference type="OMA" id="YNEQSQM"/>
<dbReference type="PANTHER" id="PTHR11662:SF243">
    <property type="entry name" value="ANION TRANSPORTER 6, CHLOROPLASTIC-RELATED"/>
    <property type="match status" value="1"/>
</dbReference>
<feature type="transmembrane region" description="Helical" evidence="10">
    <location>
        <begin position="281"/>
        <end position="299"/>
    </location>
</feature>
<keyword evidence="3" id="KW-0934">Plastid</keyword>
<evidence type="ECO:0000256" key="10">
    <source>
        <dbReference type="SAM" id="Phobius"/>
    </source>
</evidence>
<dbReference type="Gene3D" id="1.20.1250.20">
    <property type="entry name" value="MFS general substrate transporter like domains"/>
    <property type="match status" value="2"/>
</dbReference>
<dbReference type="AlphaFoldDB" id="A0A0K9P849"/>
<evidence type="ECO:0000313" key="13">
    <source>
        <dbReference type="Proteomes" id="UP000036987"/>
    </source>
</evidence>
<comment type="caution">
    <text evidence="12">The sequence shown here is derived from an EMBL/GenBank/DDBJ whole genome shotgun (WGS) entry which is preliminary data.</text>
</comment>
<feature type="domain" description="Major facilitator superfamily (MFS) profile" evidence="11">
    <location>
        <begin position="125"/>
        <end position="549"/>
    </location>
</feature>
<evidence type="ECO:0000256" key="5">
    <source>
        <dbReference type="ARBA" id="ARBA00022946"/>
    </source>
</evidence>
<sequence length="559" mass="61087">MAMANLSLCPCRSVFPRRPSSTVSRMVYQRGSLFLPFFSFPRRLRISEVRCIQNGNDPKRRPAKRDVLQSDAAVGSSFKAEEIGRDELVSSADAIVPIMEVLEEKEGIDWKWPPWETHLPLRYRIIGASSLAFVICNMDKVNLSIAIIPMSNQFGWNASTAGLVQSSFFWGYALSQLPGGWLAKIFGGKKVLGVGVLVWSLATAFVPLVGGFIPGLIFSRILVGIGEGVSPSAATDLIAKSIPPKERSRAVAFVFGGLSVGSALGLILAPSIIQSFGWESVFYLFGIVGILWCFGFDLIQENSLMGKTDIFGSENDSLKYAGSISSVTKVHQEEKSTPLNELNDSLKEVPWSEMLKSPAVRAMIYAHFCGSWGHFTCLSWLPTYFCEELKLNLTEAAWVSVLPPIGAILITSVTAQFADSLLSRGYNTTDVRKICQTIAFLAPAFFMALSSLDLDLPNWEIVVFLSSGLALSNFSLSGLYCTHQDISPEYASILLGITSTAGAVPGIVGVALTGYLFDLTHSWSMSLFFPSIFFYLTGSVVWNMFASSDPQSFSKENTD</sequence>
<keyword evidence="13" id="KW-1185">Reference proteome</keyword>
<dbReference type="InterPro" id="IPR050382">
    <property type="entry name" value="MFS_Na/Anion_cotransporter"/>
</dbReference>
<evidence type="ECO:0000256" key="1">
    <source>
        <dbReference type="ARBA" id="ARBA00004508"/>
    </source>
</evidence>
<feature type="transmembrane region" description="Helical" evidence="10">
    <location>
        <begin position="401"/>
        <end position="422"/>
    </location>
</feature>
<dbReference type="STRING" id="29655.A0A0K9P849"/>
<feature type="transmembrane region" description="Helical" evidence="10">
    <location>
        <begin position="434"/>
        <end position="452"/>
    </location>
</feature>
<accession>A0A0K9P849</accession>
<dbReference type="SUPFAM" id="SSF103473">
    <property type="entry name" value="MFS general substrate transporter"/>
    <property type="match status" value="1"/>
</dbReference>
<protein>
    <submittedName>
        <fullName evidence="12">Putative anion transporter 6, chloroplastic</fullName>
    </submittedName>
</protein>
<dbReference type="InterPro" id="IPR036259">
    <property type="entry name" value="MFS_trans_sf"/>
</dbReference>
<evidence type="ECO:0000256" key="7">
    <source>
        <dbReference type="ARBA" id="ARBA00023136"/>
    </source>
</evidence>
<evidence type="ECO:0000256" key="2">
    <source>
        <dbReference type="ARBA" id="ARBA00022528"/>
    </source>
</evidence>
<comment type="function">
    <text evidence="8">Probable anion transporter.</text>
</comment>
<dbReference type="OrthoDB" id="2250022at2759"/>
<feature type="transmembrane region" description="Helical" evidence="10">
    <location>
        <begin position="192"/>
        <end position="213"/>
    </location>
</feature>
<dbReference type="InterPro" id="IPR020846">
    <property type="entry name" value="MFS_dom"/>
</dbReference>
<dbReference type="CDD" id="cd17380">
    <property type="entry name" value="MFS_SLC17A9_like"/>
    <property type="match status" value="1"/>
</dbReference>
<evidence type="ECO:0000313" key="12">
    <source>
        <dbReference type="EMBL" id="KMZ65181.1"/>
    </source>
</evidence>
<comment type="subcellular location">
    <subcellularLocation>
        <location evidence="1">Plastid</location>
        <location evidence="1">Chloroplast membrane</location>
        <topology evidence="1">Multi-pass membrane protein</topology>
    </subcellularLocation>
</comment>
<evidence type="ECO:0000256" key="4">
    <source>
        <dbReference type="ARBA" id="ARBA00022692"/>
    </source>
</evidence>